<evidence type="ECO:0000259" key="2">
    <source>
        <dbReference type="Pfam" id="PF17930"/>
    </source>
</evidence>
<dbReference type="Pfam" id="PF17930">
    <property type="entry name" value="LpxI_N"/>
    <property type="match status" value="1"/>
</dbReference>
<dbReference type="Proteomes" id="UP000298631">
    <property type="component" value="Plasmid unnamed1"/>
</dbReference>
<organism evidence="3 4">
    <name type="scientific">Pseudorhodobacter turbinis</name>
    <dbReference type="NCBI Taxonomy" id="2500533"/>
    <lineage>
        <taxon>Bacteria</taxon>
        <taxon>Pseudomonadati</taxon>
        <taxon>Pseudomonadota</taxon>
        <taxon>Alphaproteobacteria</taxon>
        <taxon>Rhodobacterales</taxon>
        <taxon>Paracoccaceae</taxon>
        <taxon>Pseudorhodobacter</taxon>
    </lineage>
</organism>
<keyword evidence="4" id="KW-1185">Reference proteome</keyword>
<dbReference type="EMBL" id="CP039965">
    <property type="protein sequence ID" value="QCO56904.1"/>
    <property type="molecule type" value="Genomic_DNA"/>
</dbReference>
<evidence type="ECO:0000313" key="4">
    <source>
        <dbReference type="Proteomes" id="UP000298631"/>
    </source>
</evidence>
<dbReference type="InterPro" id="IPR053174">
    <property type="entry name" value="LpxI"/>
</dbReference>
<dbReference type="AlphaFoldDB" id="A0A4V1E150"/>
<dbReference type="Gene3D" id="3.40.140.80">
    <property type="match status" value="1"/>
</dbReference>
<protein>
    <submittedName>
        <fullName evidence="3">LpxI family protein</fullName>
    </submittedName>
</protein>
<evidence type="ECO:0000259" key="1">
    <source>
        <dbReference type="Pfam" id="PF06230"/>
    </source>
</evidence>
<dbReference type="PANTHER" id="PTHR39962">
    <property type="entry name" value="BLL4848 PROTEIN"/>
    <property type="match status" value="1"/>
</dbReference>
<geneLocation type="plasmid" evidence="3 4">
    <name>unnamed1</name>
</geneLocation>
<feature type="domain" description="LpxI N-terminal" evidence="2">
    <location>
        <begin position="4"/>
        <end position="127"/>
    </location>
</feature>
<accession>A0A4V1E150</accession>
<dbReference type="OrthoDB" id="9789836at2"/>
<dbReference type="RefSeq" id="WP_137194715.1">
    <property type="nucleotide sequence ID" value="NZ_CP039965.1"/>
</dbReference>
<dbReference type="Gene3D" id="3.40.50.20">
    <property type="match status" value="1"/>
</dbReference>
<reference evidence="3 4" key="1">
    <citation type="submission" date="2019-05" db="EMBL/GenBank/DDBJ databases">
        <title>Pseudorhodobacter turbinis sp. nov., isolated from the gut of the Korean turban shell.</title>
        <authorList>
            <person name="Jeong Y.-S."/>
            <person name="Kang W.-R."/>
            <person name="Bae J.-W."/>
        </authorList>
    </citation>
    <scope>NUCLEOTIDE SEQUENCE [LARGE SCALE GENOMIC DNA]</scope>
    <source>
        <strain evidence="3 4">S12M18</strain>
        <plasmid evidence="3 4">unnamed1</plasmid>
    </source>
</reference>
<evidence type="ECO:0000313" key="3">
    <source>
        <dbReference type="EMBL" id="QCO56904.1"/>
    </source>
</evidence>
<dbReference type="KEGG" id="pseb:EOK75_13965"/>
<dbReference type="InterPro" id="IPR043167">
    <property type="entry name" value="LpxI_C_sf"/>
</dbReference>
<gene>
    <name evidence="3" type="ORF">EOK75_13965</name>
</gene>
<dbReference type="InterPro" id="IPR010415">
    <property type="entry name" value="LpxI_C"/>
</dbReference>
<keyword evidence="3" id="KW-0614">Plasmid</keyword>
<dbReference type="Pfam" id="PF06230">
    <property type="entry name" value="LpxI_C"/>
    <property type="match status" value="1"/>
</dbReference>
<feature type="domain" description="LpxI C-terminal" evidence="1">
    <location>
        <begin position="137"/>
        <end position="264"/>
    </location>
</feature>
<dbReference type="InterPro" id="IPR041255">
    <property type="entry name" value="LpxI_N"/>
</dbReference>
<dbReference type="PANTHER" id="PTHR39962:SF1">
    <property type="entry name" value="LPXI FAMILY PROTEIN"/>
    <property type="match status" value="1"/>
</dbReference>
<proteinExistence type="predicted"/>
<sequence length="274" mass="28590">MSRTAIIAGRGALPARICAGLAEKPLIAALDGFAPDGVAPDLTFRVERLVPFLNHLLDQGVGRVCFAGAVQRPDLDPSRFDPLTAQMVPRLIAAMQGGDDSTLREVLKIFEEFELEIVSSSDLLPDLTAKAGLLAGEITLQDEADATRAATIVAALGAVDVGQGAVVQAGLCLAVEVLTGTDAMLETVAQVPPHLRPKTSKGLYLKAVKPGQDRRIDQPTIGPHTLEMAAKAGLGGVVFEAGGVLLLDQPALIAQANALGLFLWAREGSPAEQP</sequence>
<name>A0A4V1E150_9RHOB</name>